<evidence type="ECO:0000313" key="14">
    <source>
        <dbReference type="Proteomes" id="UP000190744"/>
    </source>
</evidence>
<evidence type="ECO:0000256" key="2">
    <source>
        <dbReference type="ARBA" id="ARBA00009865"/>
    </source>
</evidence>
<reference evidence="14" key="1">
    <citation type="submission" date="2015-09" db="EMBL/GenBank/DDBJ databases">
        <authorList>
            <person name="Fill T.P."/>
            <person name="Baretta J.F."/>
            <person name="de Almeida L.G."/>
            <person name="Rocha M."/>
            <person name="de Souza D.H."/>
            <person name="Malavazi I."/>
            <person name="Cerdeira L.T."/>
            <person name="Hong H."/>
            <person name="Samborskyy M."/>
            <person name="de Vasconcelos A.T."/>
            <person name="Leadlay P."/>
            <person name="Rodrigues-Filho E."/>
        </authorList>
    </citation>
    <scope>NUCLEOTIDE SEQUENCE [LARGE SCALE GENOMIC DNA]</scope>
    <source>
        <strain evidence="14">LaBioMMi 136</strain>
    </source>
</reference>
<evidence type="ECO:0000256" key="6">
    <source>
        <dbReference type="ARBA" id="ARBA00022989"/>
    </source>
</evidence>
<evidence type="ECO:0000256" key="12">
    <source>
        <dbReference type="SAM" id="SignalP"/>
    </source>
</evidence>
<dbReference type="PANTHER" id="PTHR22925">
    <property type="entry name" value="GLYCOSYL HYDROLASE 43 FAMILY MEMBER"/>
    <property type="match status" value="1"/>
</dbReference>
<dbReference type="GO" id="GO:0016020">
    <property type="term" value="C:membrane"/>
    <property type="evidence" value="ECO:0007669"/>
    <property type="project" value="UniProtKB-SubCell"/>
</dbReference>
<dbReference type="PANTHER" id="PTHR22925:SF3">
    <property type="entry name" value="GLYCOSYL HYDROLASE FAMILY PROTEIN 43"/>
    <property type="match status" value="1"/>
</dbReference>
<comment type="subcellular location">
    <subcellularLocation>
        <location evidence="1">Membrane</location>
    </subcellularLocation>
</comment>
<keyword evidence="8 9" id="KW-0326">Glycosidase</keyword>
<sequence>MFSMKNLVVAGLALVQGSLASLQIVPAATWTASGTNQHVQAHGGGIIEVDSVYYWIGENKLNGSAFQSVNCYSSTNLVEWTFVGELLSLQSSGDLGPSRIVERPKVIYNDATSKYVMWMHIDSSSYGEAKTGVATGSSVCGKYNYLGSFQPLGFQSRDMGLFKDDDGSAYLLSEDRPNGLRIDRLTDDYTNVTSNIYLWSEHIEAPAVFKKDGVYFMFGSQLTATNDNKYSTATSLSGPWSSWANFAPTGTNTYNSQTTFILGVGSNVMYMGDRWLSTNLMASTYIWLPLTLSGTNASLTKTFQTPQTNEDSWIISTQQSWSTSPAKTTPEAESSSNTLSNGAVTLTCSGCSGSKSVGYLGGSSDGTLKFNGVSSNATTKTTIQVRYENGDSSQRYATVTVNGNSQVLAFIPSTNGNTPFSSTLNVELNAGSSNVITIAGYGSGWACPWLPWTIFGDAPSIGTTDDERCYPIYSIPNTLPRADAKMKPVVSALNAWSCVVISVFAIVILSVLGSLFGSNNHSFTGSEGSPEDGPAVAASIYVAVIVYAGFFVFCGFQAYLHLRDSRGGAISLR</sequence>
<dbReference type="InterPro" id="IPR056552">
    <property type="entry name" value="Ribonucl_Kappa"/>
</dbReference>
<dbReference type="SUPFAM" id="SSF75005">
    <property type="entry name" value="Arabinanase/levansucrase/invertase"/>
    <property type="match status" value="1"/>
</dbReference>
<keyword evidence="6 11" id="KW-1133">Transmembrane helix</keyword>
<organism evidence="13 14">
    <name type="scientific">Penicillium brasilianum</name>
    <dbReference type="NCBI Taxonomy" id="104259"/>
    <lineage>
        <taxon>Eukaryota</taxon>
        <taxon>Fungi</taxon>
        <taxon>Dikarya</taxon>
        <taxon>Ascomycota</taxon>
        <taxon>Pezizomycotina</taxon>
        <taxon>Eurotiomycetes</taxon>
        <taxon>Eurotiomycetidae</taxon>
        <taxon>Eurotiales</taxon>
        <taxon>Aspergillaceae</taxon>
        <taxon>Penicillium</taxon>
    </lineage>
</organism>
<dbReference type="InterPro" id="IPR008979">
    <property type="entry name" value="Galactose-bd-like_sf"/>
</dbReference>
<feature type="transmembrane region" description="Helical" evidence="11">
    <location>
        <begin position="538"/>
        <end position="560"/>
    </location>
</feature>
<keyword evidence="5 9" id="KW-0378">Hydrolase</keyword>
<keyword evidence="7 11" id="KW-0472">Membrane</keyword>
<dbReference type="InterPro" id="IPR006710">
    <property type="entry name" value="Glyco_hydro_43"/>
</dbReference>
<dbReference type="CDD" id="cd04081">
    <property type="entry name" value="CBM35_galactosidase-like"/>
    <property type="match status" value="1"/>
</dbReference>
<evidence type="ECO:0000256" key="3">
    <source>
        <dbReference type="ARBA" id="ARBA00022692"/>
    </source>
</evidence>
<dbReference type="GO" id="GO:0005975">
    <property type="term" value="P:carbohydrate metabolic process"/>
    <property type="evidence" value="ECO:0007669"/>
    <property type="project" value="InterPro"/>
</dbReference>
<proteinExistence type="inferred from homology"/>
<evidence type="ECO:0000256" key="4">
    <source>
        <dbReference type="ARBA" id="ARBA00022729"/>
    </source>
</evidence>
<evidence type="ECO:0000256" key="10">
    <source>
        <dbReference type="SAM" id="MobiDB-lite"/>
    </source>
</evidence>
<dbReference type="Pfam" id="PF23489">
    <property type="entry name" value="V-ATPase_su_f"/>
    <property type="match status" value="1"/>
</dbReference>
<dbReference type="GO" id="GO:0004553">
    <property type="term" value="F:hydrolase activity, hydrolyzing O-glycosyl compounds"/>
    <property type="evidence" value="ECO:0007669"/>
    <property type="project" value="InterPro"/>
</dbReference>
<dbReference type="Gene3D" id="2.115.10.20">
    <property type="entry name" value="Glycosyl hydrolase domain, family 43"/>
    <property type="match status" value="1"/>
</dbReference>
<evidence type="ECO:0000256" key="7">
    <source>
        <dbReference type="ARBA" id="ARBA00023136"/>
    </source>
</evidence>
<dbReference type="AlphaFoldDB" id="A0A1S9R9U5"/>
<dbReference type="CDD" id="cd18821">
    <property type="entry name" value="GH43_Pc3Gal43A-like"/>
    <property type="match status" value="1"/>
</dbReference>
<evidence type="ECO:0000256" key="5">
    <source>
        <dbReference type="ARBA" id="ARBA00022801"/>
    </source>
</evidence>
<feature type="chain" id="PRO_5013091742" evidence="12">
    <location>
        <begin position="21"/>
        <end position="573"/>
    </location>
</feature>
<dbReference type="Proteomes" id="UP000190744">
    <property type="component" value="Unassembled WGS sequence"/>
</dbReference>
<evidence type="ECO:0000256" key="1">
    <source>
        <dbReference type="ARBA" id="ARBA00004370"/>
    </source>
</evidence>
<accession>A0A1S9R9U5</accession>
<evidence type="ECO:0000256" key="11">
    <source>
        <dbReference type="SAM" id="Phobius"/>
    </source>
</evidence>
<feature type="region of interest" description="Disordered" evidence="10">
    <location>
        <begin position="319"/>
        <end position="339"/>
    </location>
</feature>
<evidence type="ECO:0000256" key="8">
    <source>
        <dbReference type="ARBA" id="ARBA00023295"/>
    </source>
</evidence>
<keyword evidence="4 12" id="KW-0732">Signal</keyword>
<feature type="signal peptide" evidence="12">
    <location>
        <begin position="1"/>
        <end position="20"/>
    </location>
</feature>
<evidence type="ECO:0000256" key="9">
    <source>
        <dbReference type="RuleBase" id="RU361187"/>
    </source>
</evidence>
<protein>
    <submittedName>
        <fullName evidence="13">Glycosyl hydrolase family 43 protein</fullName>
    </submittedName>
</protein>
<comment type="caution">
    <text evidence="13">The sequence shown here is derived from an EMBL/GenBank/DDBJ whole genome shotgun (WGS) entry which is preliminary data.</text>
</comment>
<gene>
    <name evidence="13" type="ORF">PEBR_39571</name>
</gene>
<dbReference type="SUPFAM" id="SSF49785">
    <property type="entry name" value="Galactose-binding domain-like"/>
    <property type="match status" value="1"/>
</dbReference>
<dbReference type="InterPro" id="IPR023296">
    <property type="entry name" value="Glyco_hydro_beta-prop_sf"/>
</dbReference>
<evidence type="ECO:0000313" key="13">
    <source>
        <dbReference type="EMBL" id="OOQ82299.1"/>
    </source>
</evidence>
<dbReference type="Gene3D" id="2.60.120.260">
    <property type="entry name" value="Galactose-binding domain-like"/>
    <property type="match status" value="1"/>
</dbReference>
<feature type="transmembrane region" description="Helical" evidence="11">
    <location>
        <begin position="493"/>
        <end position="517"/>
    </location>
</feature>
<comment type="similarity">
    <text evidence="2 9">Belongs to the glycosyl hydrolase 43 family.</text>
</comment>
<dbReference type="EMBL" id="LJBN01000223">
    <property type="protein sequence ID" value="OOQ82299.1"/>
    <property type="molecule type" value="Genomic_DNA"/>
</dbReference>
<dbReference type="Pfam" id="PF04616">
    <property type="entry name" value="Glyco_hydro_43"/>
    <property type="match status" value="1"/>
</dbReference>
<name>A0A1S9R9U5_PENBI</name>
<keyword evidence="3 11" id="KW-0812">Transmembrane</keyword>